<dbReference type="EMBL" id="JAGGLI010000025">
    <property type="protein sequence ID" value="MBP2028302.1"/>
    <property type="molecule type" value="Genomic_DNA"/>
</dbReference>
<dbReference type="InterPro" id="IPR028087">
    <property type="entry name" value="Tad_N"/>
</dbReference>
<evidence type="ECO:0000256" key="1">
    <source>
        <dbReference type="SAM" id="Phobius"/>
    </source>
</evidence>
<dbReference type="Proteomes" id="UP001314903">
    <property type="component" value="Unassembled WGS sequence"/>
</dbReference>
<evidence type="ECO:0000313" key="3">
    <source>
        <dbReference type="EMBL" id="MBP2028302.1"/>
    </source>
</evidence>
<dbReference type="RefSeq" id="WP_209661354.1">
    <property type="nucleotide sequence ID" value="NZ_JAGGLI010000025.1"/>
</dbReference>
<keyword evidence="1" id="KW-0472">Membrane</keyword>
<organism evidence="3 4">
    <name type="scientific">Acetoanaerobium pronyense</name>
    <dbReference type="NCBI Taxonomy" id="1482736"/>
    <lineage>
        <taxon>Bacteria</taxon>
        <taxon>Bacillati</taxon>
        <taxon>Bacillota</taxon>
        <taxon>Clostridia</taxon>
        <taxon>Peptostreptococcales</taxon>
        <taxon>Filifactoraceae</taxon>
        <taxon>Acetoanaerobium</taxon>
    </lineage>
</organism>
<feature type="transmembrane region" description="Helical" evidence="1">
    <location>
        <begin position="21"/>
        <end position="41"/>
    </location>
</feature>
<keyword evidence="1" id="KW-0812">Transmembrane</keyword>
<protein>
    <recommendedName>
        <fullName evidence="2">Putative Flp pilus-assembly TadG-like N-terminal domain-containing protein</fullName>
    </recommendedName>
</protein>
<proteinExistence type="predicted"/>
<keyword evidence="4" id="KW-1185">Reference proteome</keyword>
<accession>A0ABS4KKJ3</accession>
<keyword evidence="1" id="KW-1133">Transmembrane helix</keyword>
<evidence type="ECO:0000313" key="4">
    <source>
        <dbReference type="Proteomes" id="UP001314903"/>
    </source>
</evidence>
<dbReference type="Pfam" id="PF13400">
    <property type="entry name" value="Tad"/>
    <property type="match status" value="1"/>
</dbReference>
<sequence length="312" mass="33600">MKKFIFRFKEFRLKENLDERGSILVIIAITMVVLLGMTALVTDVGAMALNRNRLQAAADSAALAGAQELPFDTALARSVAEDYLNKNINNSFTSNIAFSESNQKITVEVTRNVEFSFARILGINDNDVNVSAAAINAPVKSVVSGLRPFAILHEDAEKIGLITLKVGDKKNADKNDRLGPGNFGAVGLLQGHSDNGANVYRDNIHSGTTGNYWIGKQIDTETGNMAGPTEQGLDSLFNAEGSPATIIVPIVDELYVNGKKESTIVGFAAFELREEENTVKDEVSGRFVKFVTLGLGDTGAVDYGVRAVNLVE</sequence>
<reference evidence="3 4" key="1">
    <citation type="submission" date="2021-03" db="EMBL/GenBank/DDBJ databases">
        <title>Genomic Encyclopedia of Type Strains, Phase IV (KMG-IV): sequencing the most valuable type-strain genomes for metagenomic binning, comparative biology and taxonomic classification.</title>
        <authorList>
            <person name="Goeker M."/>
        </authorList>
    </citation>
    <scope>NUCLEOTIDE SEQUENCE [LARGE SCALE GENOMIC DNA]</scope>
    <source>
        <strain evidence="3 4">DSM 27512</strain>
    </source>
</reference>
<feature type="domain" description="Putative Flp pilus-assembly TadG-like N-terminal" evidence="2">
    <location>
        <begin position="21"/>
        <end position="67"/>
    </location>
</feature>
<name>A0ABS4KKJ3_9FIRM</name>
<comment type="caution">
    <text evidence="3">The sequence shown here is derived from an EMBL/GenBank/DDBJ whole genome shotgun (WGS) entry which is preliminary data.</text>
</comment>
<gene>
    <name evidence="3" type="ORF">J2Z35_002103</name>
</gene>
<evidence type="ECO:0000259" key="2">
    <source>
        <dbReference type="Pfam" id="PF13400"/>
    </source>
</evidence>